<reference evidence="9 10" key="1">
    <citation type="submission" date="2024-06" db="EMBL/GenBank/DDBJ databases">
        <authorList>
            <person name="Pan Q."/>
            <person name="Wen M."/>
            <person name="Jouanno E."/>
            <person name="Zahm M."/>
            <person name="Klopp C."/>
            <person name="Cabau C."/>
            <person name="Louis A."/>
            <person name="Berthelot C."/>
            <person name="Parey E."/>
            <person name="Roest Crollius H."/>
            <person name="Montfort J."/>
            <person name="Robinson-Rechavi M."/>
            <person name="Bouchez O."/>
            <person name="Lampietro C."/>
            <person name="Lopez Roques C."/>
            <person name="Donnadieu C."/>
            <person name="Postlethwait J."/>
            <person name="Bobe J."/>
            <person name="Verreycken H."/>
            <person name="Guiguen Y."/>
        </authorList>
    </citation>
    <scope>NUCLEOTIDE SEQUENCE [LARGE SCALE GENOMIC DNA]</scope>
    <source>
        <strain evidence="9">Up_M1</strain>
        <tissue evidence="9">Testis</tissue>
    </source>
</reference>
<feature type="domain" description="C2H2-type" evidence="8">
    <location>
        <begin position="236"/>
        <end position="263"/>
    </location>
</feature>
<protein>
    <recommendedName>
        <fullName evidence="8">C2H2-type domain-containing protein</fullName>
    </recommendedName>
</protein>
<dbReference type="SUPFAM" id="SSF57667">
    <property type="entry name" value="beta-beta-alpha zinc fingers"/>
    <property type="match status" value="1"/>
</dbReference>
<dbReference type="PROSITE" id="PS00028">
    <property type="entry name" value="ZINC_FINGER_C2H2_1"/>
    <property type="match status" value="1"/>
</dbReference>
<dbReference type="Gene3D" id="3.30.160.60">
    <property type="entry name" value="Classic Zinc Finger"/>
    <property type="match status" value="2"/>
</dbReference>
<keyword evidence="2" id="KW-0479">Metal-binding</keyword>
<dbReference type="PROSITE" id="PS50157">
    <property type="entry name" value="ZINC_FINGER_C2H2_2"/>
    <property type="match status" value="2"/>
</dbReference>
<dbReference type="Proteomes" id="UP001557470">
    <property type="component" value="Unassembled WGS sequence"/>
</dbReference>
<keyword evidence="5" id="KW-0862">Zinc</keyword>
<dbReference type="PANTHER" id="PTHR23226:SF416">
    <property type="entry name" value="FI01424P"/>
    <property type="match status" value="1"/>
</dbReference>
<evidence type="ECO:0000313" key="9">
    <source>
        <dbReference type="EMBL" id="KAL1004990.1"/>
    </source>
</evidence>
<evidence type="ECO:0000256" key="4">
    <source>
        <dbReference type="ARBA" id="ARBA00022771"/>
    </source>
</evidence>
<dbReference type="GO" id="GO:0005634">
    <property type="term" value="C:nucleus"/>
    <property type="evidence" value="ECO:0007669"/>
    <property type="project" value="UniProtKB-SubCell"/>
</dbReference>
<evidence type="ECO:0000256" key="3">
    <source>
        <dbReference type="ARBA" id="ARBA00022737"/>
    </source>
</evidence>
<evidence type="ECO:0000256" key="2">
    <source>
        <dbReference type="ARBA" id="ARBA00022723"/>
    </source>
</evidence>
<dbReference type="SMART" id="SM00355">
    <property type="entry name" value="ZnF_C2H2"/>
    <property type="match status" value="2"/>
</dbReference>
<dbReference type="PANTHER" id="PTHR23226">
    <property type="entry name" value="ZINC FINGER AND SCAN DOMAIN-CONTAINING"/>
    <property type="match status" value="1"/>
</dbReference>
<gene>
    <name evidence="9" type="ORF">UPYG_G00053080</name>
</gene>
<evidence type="ECO:0000256" key="1">
    <source>
        <dbReference type="ARBA" id="ARBA00004123"/>
    </source>
</evidence>
<dbReference type="InterPro" id="IPR036236">
    <property type="entry name" value="Znf_C2H2_sf"/>
</dbReference>
<keyword evidence="4 7" id="KW-0863">Zinc-finger</keyword>
<keyword evidence="3" id="KW-0677">Repeat</keyword>
<proteinExistence type="predicted"/>
<dbReference type="InterPro" id="IPR013087">
    <property type="entry name" value="Znf_C2H2_type"/>
</dbReference>
<organism evidence="9 10">
    <name type="scientific">Umbra pygmaea</name>
    <name type="common">Eastern mudminnow</name>
    <dbReference type="NCBI Taxonomy" id="75934"/>
    <lineage>
        <taxon>Eukaryota</taxon>
        <taxon>Metazoa</taxon>
        <taxon>Chordata</taxon>
        <taxon>Craniata</taxon>
        <taxon>Vertebrata</taxon>
        <taxon>Euteleostomi</taxon>
        <taxon>Actinopterygii</taxon>
        <taxon>Neopterygii</taxon>
        <taxon>Teleostei</taxon>
        <taxon>Protacanthopterygii</taxon>
        <taxon>Esociformes</taxon>
        <taxon>Umbridae</taxon>
        <taxon>Umbra</taxon>
    </lineage>
</organism>
<keyword evidence="6" id="KW-0539">Nucleus</keyword>
<dbReference type="Pfam" id="PF00096">
    <property type="entry name" value="zf-C2H2"/>
    <property type="match status" value="2"/>
</dbReference>
<sequence>MSSLINSPVTEDGVDWTEKEAFRLNIVMKEEEDDIALTRDGKTLEIKKEEDKVISLKDNFKEVKPGDIIVLQEDKYLFKVEKEDQDVRIKEEKLYFEVKKEDVVVKEEKLYFEVKKEDDVVKEEKLQFKVKREEAISRVKDVVSLKEEVIEETVNPTICSTGHRFTQSKFLNTKEKSLTAENTNRSSHLGKLEKLKEHESKKICKKPYHCLQCKKSFTQAERLKVHERIQTEEKPYHCLQCGKSYFQAGSLKLHEKIHTGKPTLVYSNLQPGKP</sequence>
<keyword evidence="10" id="KW-1185">Reference proteome</keyword>
<evidence type="ECO:0000256" key="7">
    <source>
        <dbReference type="PROSITE-ProRule" id="PRU00042"/>
    </source>
</evidence>
<evidence type="ECO:0000256" key="6">
    <source>
        <dbReference type="ARBA" id="ARBA00023242"/>
    </source>
</evidence>
<evidence type="ECO:0000259" key="8">
    <source>
        <dbReference type="PROSITE" id="PS50157"/>
    </source>
</evidence>
<comment type="caution">
    <text evidence="9">The sequence shown here is derived from an EMBL/GenBank/DDBJ whole genome shotgun (WGS) entry which is preliminary data.</text>
</comment>
<dbReference type="FunFam" id="3.30.160.60:FF:000110">
    <property type="entry name" value="Zinc finger protein-like"/>
    <property type="match status" value="1"/>
</dbReference>
<feature type="domain" description="C2H2-type" evidence="8">
    <location>
        <begin position="208"/>
        <end position="235"/>
    </location>
</feature>
<dbReference type="AlphaFoldDB" id="A0ABD0XMU1"/>
<evidence type="ECO:0000313" key="10">
    <source>
        <dbReference type="Proteomes" id="UP001557470"/>
    </source>
</evidence>
<dbReference type="GO" id="GO:0008270">
    <property type="term" value="F:zinc ion binding"/>
    <property type="evidence" value="ECO:0007669"/>
    <property type="project" value="UniProtKB-KW"/>
</dbReference>
<accession>A0ABD0XMU1</accession>
<name>A0ABD0XMU1_UMBPY</name>
<comment type="subcellular location">
    <subcellularLocation>
        <location evidence="1">Nucleus</location>
    </subcellularLocation>
</comment>
<dbReference type="EMBL" id="JAGEUA010000002">
    <property type="protein sequence ID" value="KAL1004990.1"/>
    <property type="molecule type" value="Genomic_DNA"/>
</dbReference>
<evidence type="ECO:0000256" key="5">
    <source>
        <dbReference type="ARBA" id="ARBA00022833"/>
    </source>
</evidence>
<dbReference type="FunFam" id="3.30.160.60:FF:002343">
    <property type="entry name" value="Zinc finger protein 33A"/>
    <property type="match status" value="1"/>
</dbReference>